<organism evidence="2 3">
    <name type="scientific">Candidatus Uhrbacteria bacterium CG_4_10_14_0_8_um_filter_58_22</name>
    <dbReference type="NCBI Taxonomy" id="1975029"/>
    <lineage>
        <taxon>Bacteria</taxon>
        <taxon>Candidatus Uhriibacteriota</taxon>
    </lineage>
</organism>
<evidence type="ECO:0000313" key="2">
    <source>
        <dbReference type="EMBL" id="PIY62176.1"/>
    </source>
</evidence>
<gene>
    <name evidence="2" type="ORF">COY93_03610</name>
</gene>
<reference evidence="3" key="1">
    <citation type="submission" date="2017-09" db="EMBL/GenBank/DDBJ databases">
        <title>Depth-based differentiation of microbial function through sediment-hosted aquifers and enrichment of novel symbionts in the deep terrestrial subsurface.</title>
        <authorList>
            <person name="Probst A.J."/>
            <person name="Ladd B."/>
            <person name="Jarett J.K."/>
            <person name="Geller-Mcgrath D.E."/>
            <person name="Sieber C.M.K."/>
            <person name="Emerson J.B."/>
            <person name="Anantharaman K."/>
            <person name="Thomas B.C."/>
            <person name="Malmstrom R."/>
            <person name="Stieglmeier M."/>
            <person name="Klingl A."/>
            <person name="Woyke T."/>
            <person name="Ryan C.M."/>
            <person name="Banfield J.F."/>
        </authorList>
    </citation>
    <scope>NUCLEOTIDE SEQUENCE [LARGE SCALE GENOMIC DNA]</scope>
</reference>
<dbReference type="Gene3D" id="3.40.190.10">
    <property type="entry name" value="Periplasmic binding protein-like II"/>
    <property type="match status" value="1"/>
</dbReference>
<proteinExistence type="predicted"/>
<dbReference type="AlphaFoldDB" id="A0A2M7Q9A0"/>
<evidence type="ECO:0008006" key="4">
    <source>
        <dbReference type="Google" id="ProtNLM"/>
    </source>
</evidence>
<protein>
    <recommendedName>
        <fullName evidence="4">ABC transporter substrate-binding protein</fullName>
    </recommendedName>
</protein>
<dbReference type="SUPFAM" id="SSF53850">
    <property type="entry name" value="Periplasmic binding protein-like II"/>
    <property type="match status" value="1"/>
</dbReference>
<dbReference type="InterPro" id="IPR050490">
    <property type="entry name" value="Bact_solute-bd_prot1"/>
</dbReference>
<dbReference type="PANTHER" id="PTHR43649">
    <property type="entry name" value="ARABINOSE-BINDING PROTEIN-RELATED"/>
    <property type="match status" value="1"/>
</dbReference>
<evidence type="ECO:0000313" key="3">
    <source>
        <dbReference type="Proteomes" id="UP000230973"/>
    </source>
</evidence>
<evidence type="ECO:0000256" key="1">
    <source>
        <dbReference type="SAM" id="Phobius"/>
    </source>
</evidence>
<feature type="transmembrane region" description="Helical" evidence="1">
    <location>
        <begin position="66"/>
        <end position="87"/>
    </location>
</feature>
<comment type="caution">
    <text evidence="2">The sequence shown here is derived from an EMBL/GenBank/DDBJ whole genome shotgun (WGS) entry which is preliminary data.</text>
</comment>
<sequence>MYDLLTQKCQAAGRTGDRAGSTSAGWSIMYGLGSIFVGPRSQAFARRGRTTRTKVKPQSPTLYMRRITLATIILSLAFLGAGCFGGQEATVPPVTLQYWRVDDPPEAVAKVIAGYRQAHPNVKIEVRSFRAEEYENELLEALAENRGPDIFSLPNVWLTGWRNKLLPLPEKTYVVSQTVDPAKKKVVVANVETKSITVRQINEDFVEAVPSDIIMLTVPEKKDERPTEAIWGLPFSLDTLALFYNEDLLRQADITKPPGTWKEVQDQVKRLTVLNEEGGIEQSGAAIGLAGNVRHAADLMTAIMIQNGTEMADSRGYVHFQSYTVDTRDRSYPPGIETLMFYQAFARRGMSTFTWDTDQPDSMDAFIAGKTAFYFGFPYDRNQIRERSPRLNFQVASLPQVDPTDTKNLAHYNVEVVSKRTAHPNEAWDFIQFAASQDNVKDFLSATGRPTALRSLISEQLTDPDATVFTGQVLTAKTWYRGSDWSAVETAFSSMIETYPTVERPDYQPIIQTAANRINDTIK</sequence>
<keyword evidence="1" id="KW-0472">Membrane</keyword>
<dbReference type="PANTHER" id="PTHR43649:SF12">
    <property type="entry name" value="DIACETYLCHITOBIOSE BINDING PROTEIN DASA"/>
    <property type="match status" value="1"/>
</dbReference>
<dbReference type="Proteomes" id="UP000230973">
    <property type="component" value="Unassembled WGS sequence"/>
</dbReference>
<accession>A0A2M7Q9A0</accession>
<name>A0A2M7Q9A0_9BACT</name>
<keyword evidence="1" id="KW-0812">Transmembrane</keyword>
<keyword evidence="1" id="KW-1133">Transmembrane helix</keyword>
<dbReference type="Pfam" id="PF01547">
    <property type="entry name" value="SBP_bac_1"/>
    <property type="match status" value="1"/>
</dbReference>
<dbReference type="EMBL" id="PFLC01000050">
    <property type="protein sequence ID" value="PIY62176.1"/>
    <property type="molecule type" value="Genomic_DNA"/>
</dbReference>
<dbReference type="InterPro" id="IPR006059">
    <property type="entry name" value="SBP"/>
</dbReference>